<keyword evidence="1" id="KW-0732">Signal</keyword>
<accession>A0ABP1H3W8</accession>
<feature type="signal peptide" evidence="1">
    <location>
        <begin position="1"/>
        <end position="15"/>
    </location>
</feature>
<feature type="chain" id="PRO_5047239626" evidence="1">
    <location>
        <begin position="16"/>
        <end position="162"/>
    </location>
</feature>
<proteinExistence type="predicted"/>
<evidence type="ECO:0000313" key="3">
    <source>
        <dbReference type="Proteomes" id="UP001642409"/>
    </source>
</evidence>
<gene>
    <name evidence="2" type="ORF">HINF_LOCUS8945</name>
</gene>
<protein>
    <submittedName>
        <fullName evidence="2">Hypothetical_protein</fullName>
    </submittedName>
</protein>
<dbReference type="EMBL" id="CAXDID020000019">
    <property type="protein sequence ID" value="CAL5985484.1"/>
    <property type="molecule type" value="Genomic_DNA"/>
</dbReference>
<sequence>MLLAVILRYFRALFCLPFNFVHYTNLHTKHEHACCPKSCSDMGSNMITNIRQNMQPSLTTIKPTHKSALQIPAQVRRIACRAHLQATCIQAFGNIKQFVRSIYRTCFFKVYSVQCRFYSQCIIQQLNNKFTSMSKQNNVKMFEVIRNEKSKVARFDIWPHRI</sequence>
<evidence type="ECO:0000256" key="1">
    <source>
        <dbReference type="SAM" id="SignalP"/>
    </source>
</evidence>
<evidence type="ECO:0000313" key="2">
    <source>
        <dbReference type="EMBL" id="CAL5985484.1"/>
    </source>
</evidence>
<organism evidence="2 3">
    <name type="scientific">Hexamita inflata</name>
    <dbReference type="NCBI Taxonomy" id="28002"/>
    <lineage>
        <taxon>Eukaryota</taxon>
        <taxon>Metamonada</taxon>
        <taxon>Diplomonadida</taxon>
        <taxon>Hexamitidae</taxon>
        <taxon>Hexamitinae</taxon>
        <taxon>Hexamita</taxon>
    </lineage>
</organism>
<keyword evidence="3" id="KW-1185">Reference proteome</keyword>
<name>A0ABP1H3W8_9EUKA</name>
<comment type="caution">
    <text evidence="2">The sequence shown here is derived from an EMBL/GenBank/DDBJ whole genome shotgun (WGS) entry which is preliminary data.</text>
</comment>
<dbReference type="Proteomes" id="UP001642409">
    <property type="component" value="Unassembled WGS sequence"/>
</dbReference>
<reference evidence="2 3" key="1">
    <citation type="submission" date="2024-07" db="EMBL/GenBank/DDBJ databases">
        <authorList>
            <person name="Akdeniz Z."/>
        </authorList>
    </citation>
    <scope>NUCLEOTIDE SEQUENCE [LARGE SCALE GENOMIC DNA]</scope>
</reference>